<sequence length="206" mass="22666">MQYFATVLSGEAKAVLDAAELLVKIHSRATGPEPVTGRRGIRSATPTRCSAPASWRAWAAAAHFQTIDPDAVPRNRAGVREYFERYRPKLVGSEVAQDMMDFLLDASQYLVPKRIPAWLRLVITRGVRMGVVAPRAVPVVAPVPLGVPPERDVIWFPAEAYRHFGKQTPREQYATLIGSGTAPQPYPVHHHEPVVEFAAGKAPRTA</sequence>
<proteinExistence type="predicted"/>
<keyword evidence="3" id="KW-1185">Reference proteome</keyword>
<feature type="domain" description="ER-bound oxygenase mpaB/mpaB'/Rubber oxygenase catalytic" evidence="1">
    <location>
        <begin position="53"/>
        <end position="132"/>
    </location>
</feature>
<name>A0ABU0F2F3_9PSEU</name>
<dbReference type="Proteomes" id="UP001229651">
    <property type="component" value="Unassembled WGS sequence"/>
</dbReference>
<reference evidence="2 3" key="1">
    <citation type="submission" date="2023-07" db="EMBL/GenBank/DDBJ databases">
        <title>Sequencing the genomes of 1000 actinobacteria strains.</title>
        <authorList>
            <person name="Klenk H.-P."/>
        </authorList>
    </citation>
    <scope>NUCLEOTIDE SEQUENCE [LARGE SCALE GENOMIC DNA]</scope>
    <source>
        <strain evidence="2 3">DSM 45805</strain>
    </source>
</reference>
<gene>
    <name evidence="2" type="ORF">FB470_005695</name>
</gene>
<evidence type="ECO:0000313" key="2">
    <source>
        <dbReference type="EMBL" id="MDQ0381701.1"/>
    </source>
</evidence>
<dbReference type="EMBL" id="JAUSUT010000001">
    <property type="protein sequence ID" value="MDQ0381701.1"/>
    <property type="molecule type" value="Genomic_DNA"/>
</dbReference>
<accession>A0ABU0F2F3</accession>
<evidence type="ECO:0000259" key="1">
    <source>
        <dbReference type="Pfam" id="PF09995"/>
    </source>
</evidence>
<organism evidence="2 3">
    <name type="scientific">Amycolatopsis thermophila</name>
    <dbReference type="NCBI Taxonomy" id="206084"/>
    <lineage>
        <taxon>Bacteria</taxon>
        <taxon>Bacillati</taxon>
        <taxon>Actinomycetota</taxon>
        <taxon>Actinomycetes</taxon>
        <taxon>Pseudonocardiales</taxon>
        <taxon>Pseudonocardiaceae</taxon>
        <taxon>Amycolatopsis</taxon>
    </lineage>
</organism>
<dbReference type="InterPro" id="IPR018713">
    <property type="entry name" value="MPAB/Lcp_cat_dom"/>
</dbReference>
<protein>
    <recommendedName>
        <fullName evidence="1">ER-bound oxygenase mpaB/mpaB'/Rubber oxygenase catalytic domain-containing protein</fullName>
    </recommendedName>
</protein>
<evidence type="ECO:0000313" key="3">
    <source>
        <dbReference type="Proteomes" id="UP001229651"/>
    </source>
</evidence>
<dbReference type="RefSeq" id="WP_306996465.1">
    <property type="nucleotide sequence ID" value="NZ_JAUSUT010000001.1"/>
</dbReference>
<comment type="caution">
    <text evidence="2">The sequence shown here is derived from an EMBL/GenBank/DDBJ whole genome shotgun (WGS) entry which is preliminary data.</text>
</comment>
<dbReference type="Pfam" id="PF09995">
    <property type="entry name" value="MPAB_Lcp_cat"/>
    <property type="match status" value="1"/>
</dbReference>